<feature type="region of interest" description="Disordered" evidence="2">
    <location>
        <begin position="336"/>
        <end position="368"/>
    </location>
</feature>
<keyword evidence="1" id="KW-0175">Coiled coil</keyword>
<feature type="compositionally biased region" description="Basic and acidic residues" evidence="2">
    <location>
        <begin position="89"/>
        <end position="112"/>
    </location>
</feature>
<feature type="compositionally biased region" description="Polar residues" evidence="2">
    <location>
        <begin position="359"/>
        <end position="368"/>
    </location>
</feature>
<dbReference type="GeneID" id="109408247"/>
<evidence type="ECO:0000313" key="3">
    <source>
        <dbReference type="EnsemblMetazoa" id="AALFPA23_012144.P17330"/>
    </source>
</evidence>
<evidence type="ECO:0000313" key="4">
    <source>
        <dbReference type="Proteomes" id="UP000069940"/>
    </source>
</evidence>
<dbReference type="RefSeq" id="XP_029712270.1">
    <property type="nucleotide sequence ID" value="XM_029856410.2"/>
</dbReference>
<protein>
    <recommendedName>
        <fullName evidence="5">BEN domain-containing protein</fullName>
    </recommendedName>
</protein>
<proteinExistence type="predicted"/>
<evidence type="ECO:0008006" key="5">
    <source>
        <dbReference type="Google" id="ProtNLM"/>
    </source>
</evidence>
<keyword evidence="4" id="KW-1185">Reference proteome</keyword>
<feature type="compositionally biased region" description="Low complexity" evidence="2">
    <location>
        <begin position="9"/>
        <end position="21"/>
    </location>
</feature>
<evidence type="ECO:0000256" key="2">
    <source>
        <dbReference type="SAM" id="MobiDB-lite"/>
    </source>
</evidence>
<reference evidence="4" key="1">
    <citation type="journal article" date="2015" name="Proc. Natl. Acad. Sci. U.S.A.">
        <title>Genome sequence of the Asian Tiger mosquito, Aedes albopictus, reveals insights into its biology, genetics, and evolution.</title>
        <authorList>
            <person name="Chen X.G."/>
            <person name="Jiang X."/>
            <person name="Gu J."/>
            <person name="Xu M."/>
            <person name="Wu Y."/>
            <person name="Deng Y."/>
            <person name="Zhang C."/>
            <person name="Bonizzoni M."/>
            <person name="Dermauw W."/>
            <person name="Vontas J."/>
            <person name="Armbruster P."/>
            <person name="Huang X."/>
            <person name="Yang Y."/>
            <person name="Zhang H."/>
            <person name="He W."/>
            <person name="Peng H."/>
            <person name="Liu Y."/>
            <person name="Wu K."/>
            <person name="Chen J."/>
            <person name="Lirakis M."/>
            <person name="Topalis P."/>
            <person name="Van Leeuwen T."/>
            <person name="Hall A.B."/>
            <person name="Jiang X."/>
            <person name="Thorpe C."/>
            <person name="Mueller R.L."/>
            <person name="Sun C."/>
            <person name="Waterhouse R.M."/>
            <person name="Yan G."/>
            <person name="Tu Z.J."/>
            <person name="Fang X."/>
            <person name="James A.A."/>
        </authorList>
    </citation>
    <scope>NUCLEOTIDE SEQUENCE [LARGE SCALE GENOMIC DNA]</scope>
    <source>
        <strain evidence="4">Foshan</strain>
    </source>
</reference>
<feature type="compositionally biased region" description="Polar residues" evidence="2">
    <location>
        <begin position="113"/>
        <end position="131"/>
    </location>
</feature>
<sequence length="422" mass="46221">MGRPKKSQSQKNAAKKANAANMELLEKMLQEQSAPENKRMRIGRAGETLKAQVDASKHRAPGSKGEGCAVPSTSGVKPKHAKQLQAEHSGSENKRPCGGRKDQGLKLPEKLNKNQAAGSRNEGSAVPSTSGAPPKHPERITASSVLTVTSRNVDTLPTDTIGINSKKIVAPSKVPECVSPHAVIPPVVECGLIDQYSAGPSTFPSACGTNPYVLEPSVADSSLDEDNMASSDECDFEGFEEVSPATNIEKQIRQLQEIIQEKDSKIELLQTENVRLRSLNMLLQETIVRRDEDKSFTECDGYPTAEWLLSVSQNSEDSDYLFVKEMLLRLFPEGVGNATATGRTSNNPKGRNKEAVNQDPGSQLTTKLDPNKLKYMKDRLFERRRILQDPVGIAMEKARKINKHIAHAIANNPQLRKQPTQQ</sequence>
<feature type="coiled-coil region" evidence="1">
    <location>
        <begin position="245"/>
        <end position="272"/>
    </location>
</feature>
<dbReference type="EnsemblMetazoa" id="AALFPA23_012144.R17330">
    <property type="protein sequence ID" value="AALFPA23_012144.P17330"/>
    <property type="gene ID" value="AALFPA23_012144"/>
</dbReference>
<feature type="compositionally biased region" description="Polar residues" evidence="2">
    <location>
        <begin position="338"/>
        <end position="349"/>
    </location>
</feature>
<evidence type="ECO:0000256" key="1">
    <source>
        <dbReference type="SAM" id="Coils"/>
    </source>
</evidence>
<organism evidence="3 4">
    <name type="scientific">Aedes albopictus</name>
    <name type="common">Asian tiger mosquito</name>
    <name type="synonym">Stegomyia albopicta</name>
    <dbReference type="NCBI Taxonomy" id="7160"/>
    <lineage>
        <taxon>Eukaryota</taxon>
        <taxon>Metazoa</taxon>
        <taxon>Ecdysozoa</taxon>
        <taxon>Arthropoda</taxon>
        <taxon>Hexapoda</taxon>
        <taxon>Insecta</taxon>
        <taxon>Pterygota</taxon>
        <taxon>Neoptera</taxon>
        <taxon>Endopterygota</taxon>
        <taxon>Diptera</taxon>
        <taxon>Nematocera</taxon>
        <taxon>Culicoidea</taxon>
        <taxon>Culicidae</taxon>
        <taxon>Culicinae</taxon>
        <taxon>Aedini</taxon>
        <taxon>Aedes</taxon>
        <taxon>Stegomyia</taxon>
    </lineage>
</organism>
<feature type="region of interest" description="Disordered" evidence="2">
    <location>
        <begin position="1"/>
        <end position="144"/>
    </location>
</feature>
<accession>A0ABM1YTZ9</accession>
<name>A0ABM1YTZ9_AEDAL</name>
<dbReference type="Proteomes" id="UP000069940">
    <property type="component" value="Unassembled WGS sequence"/>
</dbReference>
<reference evidence="3" key="2">
    <citation type="submission" date="2025-05" db="UniProtKB">
        <authorList>
            <consortium name="EnsemblMetazoa"/>
        </authorList>
    </citation>
    <scope>IDENTIFICATION</scope>
    <source>
        <strain evidence="3">Foshan</strain>
    </source>
</reference>